<evidence type="ECO:0000256" key="1">
    <source>
        <dbReference type="ARBA" id="ARBA00004127"/>
    </source>
</evidence>
<protein>
    <recommendedName>
        <fullName evidence="10">Transmembrane protein</fullName>
    </recommendedName>
</protein>
<comment type="subcellular location">
    <subcellularLocation>
        <location evidence="1">Endomembrane system</location>
        <topology evidence="1">Multi-pass membrane protein</topology>
    </subcellularLocation>
</comment>
<evidence type="ECO:0000256" key="6">
    <source>
        <dbReference type="ARBA" id="ARBA00029467"/>
    </source>
</evidence>
<dbReference type="GO" id="GO:0012505">
    <property type="term" value="C:endomembrane system"/>
    <property type="evidence" value="ECO:0007669"/>
    <property type="project" value="UniProtKB-SubCell"/>
</dbReference>
<gene>
    <name evidence="8" type="ORF">C4D60_Mb02t08720</name>
</gene>
<feature type="transmembrane region" description="Helical" evidence="7">
    <location>
        <begin position="98"/>
        <end position="124"/>
    </location>
</feature>
<evidence type="ECO:0000313" key="9">
    <source>
        <dbReference type="Proteomes" id="UP000317650"/>
    </source>
</evidence>
<comment type="caution">
    <text evidence="8">The sequence shown here is derived from an EMBL/GenBank/DDBJ whole genome shotgun (WGS) entry which is preliminary data.</text>
</comment>
<accession>A0A4V4H2I8</accession>
<proteinExistence type="inferred from homology"/>
<keyword evidence="3" id="KW-0732">Signal</keyword>
<organism evidence="8 9">
    <name type="scientific">Musa balbisiana</name>
    <name type="common">Banana</name>
    <dbReference type="NCBI Taxonomy" id="52838"/>
    <lineage>
        <taxon>Eukaryota</taxon>
        <taxon>Viridiplantae</taxon>
        <taxon>Streptophyta</taxon>
        <taxon>Embryophyta</taxon>
        <taxon>Tracheophyta</taxon>
        <taxon>Spermatophyta</taxon>
        <taxon>Magnoliopsida</taxon>
        <taxon>Liliopsida</taxon>
        <taxon>Zingiberales</taxon>
        <taxon>Musaceae</taxon>
        <taxon>Musa</taxon>
    </lineage>
</organism>
<dbReference type="PANTHER" id="PTHR31769">
    <property type="entry name" value="OS07G0462200 PROTEIN-RELATED"/>
    <property type="match status" value="1"/>
</dbReference>
<evidence type="ECO:0000313" key="8">
    <source>
        <dbReference type="EMBL" id="THU44566.1"/>
    </source>
</evidence>
<feature type="transmembrane region" description="Helical" evidence="7">
    <location>
        <begin position="163"/>
        <end position="185"/>
    </location>
</feature>
<evidence type="ECO:0000256" key="5">
    <source>
        <dbReference type="ARBA" id="ARBA00023136"/>
    </source>
</evidence>
<evidence type="ECO:0008006" key="10">
    <source>
        <dbReference type="Google" id="ProtNLM"/>
    </source>
</evidence>
<keyword evidence="2 7" id="KW-0812">Transmembrane</keyword>
<dbReference type="AlphaFoldDB" id="A0A4V4H2I8"/>
<dbReference type="InterPro" id="IPR052222">
    <property type="entry name" value="DESIGUAL"/>
</dbReference>
<dbReference type="EMBL" id="PYDT01000011">
    <property type="protein sequence ID" value="THU44566.1"/>
    <property type="molecule type" value="Genomic_DNA"/>
</dbReference>
<feature type="transmembrane region" description="Helical" evidence="7">
    <location>
        <begin position="58"/>
        <end position="77"/>
    </location>
</feature>
<dbReference type="Proteomes" id="UP000317650">
    <property type="component" value="Chromosome 2"/>
</dbReference>
<evidence type="ECO:0000256" key="2">
    <source>
        <dbReference type="ARBA" id="ARBA00022692"/>
    </source>
</evidence>
<keyword evidence="4 7" id="KW-1133">Transmembrane helix</keyword>
<evidence type="ECO:0000256" key="4">
    <source>
        <dbReference type="ARBA" id="ARBA00022989"/>
    </source>
</evidence>
<sequence>MDSSLRLPARAFSRLYPLVLVPFQASPSNSPAMAITHADLSSLRTPRRTDIGNRITLFLVLLSVLCGLSGFVLCLAAEASRSEATWYRLSDGSRSYECVYTGSGRTPLACAVCAFLLLAVAMFAEHAYMLVAVTCPSRPAPAAWPLPDDPLTLSSIGRQLTCALFLATWICFSIAEALLLIGIGVESGHVSQRRQPKPDCHVTRPGLFAAAGIFGLSTVLLGVGLYLTALQAQRLHQQEDNMLRGTAHLRHPHPFPPTSAP</sequence>
<feature type="transmembrane region" description="Helical" evidence="7">
    <location>
        <begin position="206"/>
        <end position="227"/>
    </location>
</feature>
<dbReference type="Pfam" id="PF06749">
    <property type="entry name" value="DUF1218"/>
    <property type="match status" value="1"/>
</dbReference>
<keyword evidence="5 7" id="KW-0472">Membrane</keyword>
<dbReference type="InterPro" id="IPR009606">
    <property type="entry name" value="DEAL/Modifying_wall_lignin1/2"/>
</dbReference>
<comment type="similarity">
    <text evidence="6">Belongs to the DESIGUAL family.</text>
</comment>
<reference evidence="8 9" key="1">
    <citation type="journal article" date="2019" name="Nat. Plants">
        <title>Genome sequencing of Musa balbisiana reveals subgenome evolution and function divergence in polyploid bananas.</title>
        <authorList>
            <person name="Yao X."/>
        </authorList>
    </citation>
    <scope>NUCLEOTIDE SEQUENCE [LARGE SCALE GENOMIC DNA]</scope>
    <source>
        <strain evidence="9">cv. DH-PKW</strain>
        <tissue evidence="8">Leaves</tissue>
    </source>
</reference>
<name>A0A4V4H2I8_MUSBA</name>
<keyword evidence="9" id="KW-1185">Reference proteome</keyword>
<evidence type="ECO:0000256" key="7">
    <source>
        <dbReference type="SAM" id="Phobius"/>
    </source>
</evidence>
<evidence type="ECO:0000256" key="3">
    <source>
        <dbReference type="ARBA" id="ARBA00022729"/>
    </source>
</evidence>